<accession>A0A2U1KPS2</accession>
<dbReference type="Proteomes" id="UP000245207">
    <property type="component" value="Unassembled WGS sequence"/>
</dbReference>
<protein>
    <submittedName>
        <fullName evidence="3">MADS-box transcription factor CDM104</fullName>
    </submittedName>
</protein>
<keyword evidence="4" id="KW-1185">Reference proteome</keyword>
<dbReference type="OrthoDB" id="1898716at2759"/>
<feature type="domain" description="K-box" evidence="2">
    <location>
        <begin position="24"/>
        <end position="65"/>
    </location>
</feature>
<dbReference type="GO" id="GO:0003700">
    <property type="term" value="F:DNA-binding transcription factor activity"/>
    <property type="evidence" value="ECO:0007669"/>
    <property type="project" value="InterPro"/>
</dbReference>
<dbReference type="Pfam" id="PF01486">
    <property type="entry name" value="K-box"/>
    <property type="match status" value="1"/>
</dbReference>
<gene>
    <name evidence="3" type="ORF">CTI12_AA578330</name>
</gene>
<evidence type="ECO:0000313" key="3">
    <source>
        <dbReference type="EMBL" id="PWA38766.1"/>
    </source>
</evidence>
<name>A0A2U1KPS2_ARTAN</name>
<proteinExistence type="predicted"/>
<dbReference type="EMBL" id="PKPP01015288">
    <property type="protein sequence ID" value="PWA38766.1"/>
    <property type="molecule type" value="Genomic_DNA"/>
</dbReference>
<organism evidence="3 4">
    <name type="scientific">Artemisia annua</name>
    <name type="common">Sweet wormwood</name>
    <dbReference type="NCBI Taxonomy" id="35608"/>
    <lineage>
        <taxon>Eukaryota</taxon>
        <taxon>Viridiplantae</taxon>
        <taxon>Streptophyta</taxon>
        <taxon>Embryophyta</taxon>
        <taxon>Tracheophyta</taxon>
        <taxon>Spermatophyta</taxon>
        <taxon>Magnoliopsida</taxon>
        <taxon>eudicotyledons</taxon>
        <taxon>Gunneridae</taxon>
        <taxon>Pentapetalae</taxon>
        <taxon>asterids</taxon>
        <taxon>campanulids</taxon>
        <taxon>Asterales</taxon>
        <taxon>Asteraceae</taxon>
        <taxon>Asteroideae</taxon>
        <taxon>Anthemideae</taxon>
        <taxon>Artemisiinae</taxon>
        <taxon>Artemisia</taxon>
    </lineage>
</organism>
<evidence type="ECO:0000259" key="2">
    <source>
        <dbReference type="Pfam" id="PF01486"/>
    </source>
</evidence>
<comment type="caution">
    <text evidence="3">The sequence shown here is derived from an EMBL/GenBank/DDBJ whole genome shotgun (WGS) entry which is preliminary data.</text>
</comment>
<dbReference type="AlphaFoldDB" id="A0A2U1KPS2"/>
<feature type="region of interest" description="Disordered" evidence="1">
    <location>
        <begin position="1"/>
        <end position="22"/>
    </location>
</feature>
<evidence type="ECO:0000256" key="1">
    <source>
        <dbReference type="SAM" id="MobiDB-lite"/>
    </source>
</evidence>
<reference evidence="3 4" key="1">
    <citation type="journal article" date="2018" name="Mol. Plant">
        <title>The genome of Artemisia annua provides insight into the evolution of Asteraceae family and artemisinin biosynthesis.</title>
        <authorList>
            <person name="Shen Q."/>
            <person name="Zhang L."/>
            <person name="Liao Z."/>
            <person name="Wang S."/>
            <person name="Yan T."/>
            <person name="Shi P."/>
            <person name="Liu M."/>
            <person name="Fu X."/>
            <person name="Pan Q."/>
            <person name="Wang Y."/>
            <person name="Lv Z."/>
            <person name="Lu X."/>
            <person name="Zhang F."/>
            <person name="Jiang W."/>
            <person name="Ma Y."/>
            <person name="Chen M."/>
            <person name="Hao X."/>
            <person name="Li L."/>
            <person name="Tang Y."/>
            <person name="Lv G."/>
            <person name="Zhou Y."/>
            <person name="Sun X."/>
            <person name="Brodelius P.E."/>
            <person name="Rose J.K.C."/>
            <person name="Tang K."/>
        </authorList>
    </citation>
    <scope>NUCLEOTIDE SEQUENCE [LARGE SCALE GENOMIC DNA]</scope>
    <source>
        <strain evidence="4">cv. Huhao1</strain>
        <tissue evidence="3">Leaf</tissue>
    </source>
</reference>
<dbReference type="InterPro" id="IPR002487">
    <property type="entry name" value="TF_Kbox"/>
</dbReference>
<evidence type="ECO:0000313" key="4">
    <source>
        <dbReference type="Proteomes" id="UP000245207"/>
    </source>
</evidence>
<dbReference type="GO" id="GO:0005634">
    <property type="term" value="C:nucleus"/>
    <property type="evidence" value="ECO:0007669"/>
    <property type="project" value="InterPro"/>
</dbReference>
<sequence length="111" mass="12826">MRNNEGNIKGEGAEFGGDRPGSFRPLSVQELHYLEKQLEGALTQATQRKTQILVEQMEELRCKLRSSVLMFDAGLMFDILPHQLFMNSSTSKFLQTIMHFRRCCQHPVRIK</sequence>